<sequence>MIAVENERLELVRRLLACTLPLQATLSALAAMGWDYDGLPVVMTEDHIAAVLRRFLAGGLSPADVETWANGVEGRDDIATASASEHRMTAIIHELANPALHQPLAPARAGALLAELAAG</sequence>
<accession>A0A7W2EI23</accession>
<evidence type="ECO:0000313" key="2">
    <source>
        <dbReference type="Proteomes" id="UP000566711"/>
    </source>
</evidence>
<organism evidence="1 2">
    <name type="scientific">Rugamonas fusca</name>
    <dbReference type="NCBI Taxonomy" id="2758568"/>
    <lineage>
        <taxon>Bacteria</taxon>
        <taxon>Pseudomonadati</taxon>
        <taxon>Pseudomonadota</taxon>
        <taxon>Betaproteobacteria</taxon>
        <taxon>Burkholderiales</taxon>
        <taxon>Oxalobacteraceae</taxon>
        <taxon>Telluria group</taxon>
        <taxon>Rugamonas</taxon>
    </lineage>
</organism>
<evidence type="ECO:0000313" key="1">
    <source>
        <dbReference type="EMBL" id="MBA5606307.1"/>
    </source>
</evidence>
<comment type="caution">
    <text evidence="1">The sequence shown here is derived from an EMBL/GenBank/DDBJ whole genome shotgun (WGS) entry which is preliminary data.</text>
</comment>
<protein>
    <submittedName>
        <fullName evidence="1">Uncharacterized protein</fullName>
    </submittedName>
</protein>
<name>A0A7W2EI23_9BURK</name>
<gene>
    <name evidence="1" type="ORF">H3H36_13190</name>
</gene>
<dbReference type="AlphaFoldDB" id="A0A7W2EI23"/>
<proteinExistence type="predicted"/>
<dbReference type="Proteomes" id="UP000566711">
    <property type="component" value="Unassembled WGS sequence"/>
</dbReference>
<reference evidence="1 2" key="1">
    <citation type="submission" date="2020-07" db="EMBL/GenBank/DDBJ databases">
        <title>Novel species isolated from subtropical streams in China.</title>
        <authorList>
            <person name="Lu H."/>
        </authorList>
    </citation>
    <scope>NUCLEOTIDE SEQUENCE [LARGE SCALE GENOMIC DNA]</scope>
    <source>
        <strain evidence="1 2">FT3S</strain>
    </source>
</reference>
<keyword evidence="2" id="KW-1185">Reference proteome</keyword>
<dbReference type="RefSeq" id="WP_182218248.1">
    <property type="nucleotide sequence ID" value="NZ_JACEZS010000010.1"/>
</dbReference>
<dbReference type="EMBL" id="JACEZS010000010">
    <property type="protein sequence ID" value="MBA5606307.1"/>
    <property type="molecule type" value="Genomic_DNA"/>
</dbReference>